<dbReference type="InterPro" id="IPR017938">
    <property type="entry name" value="Riboflavin_synthase-like_b-brl"/>
</dbReference>
<dbReference type="PRINTS" id="PR00369">
    <property type="entry name" value="FLAVODOXIN"/>
</dbReference>
<sequence>MDFRPTPPARLLPMTFKKIWFQLHWFVGITAGTVLIVIGLSGAVFSFHEEILGWMNPGTASVPARNAAPLAPPQVAQALREAGEQRVVQRITVFAEPGRSAQVAFKPPAGQRRGQTVFVDPYTGAQLPEQHGTEFFEWVERLHRWLLLSRDDGKPITGTLAGLLLMLSLSGLYLRWPRRPLSWRTWLTFDPALKGRSFLWGLHSVAGTWALVAYVVFTCTGMYWAFGVVRSTVDGWAGVPPRVAAPAAPSSKTGGGRPEPAGAQQPIDIAPGWAAFERIAHGWQFAQLRLPERAGQPLQISWLDAEAAHERARNQMALLPDGTVQRDERYAGLPTGRRAVGAIYPLHMGTYFGMPGRIFMTLASLIMPLFAITGWMLYLDRRRKARALAKERQALMKEPPPSAPAGQDTVLVAFASQAGRAERLAVATVAALRGAGMAASLQSVAALDAEQLRHHRRVLFVASTFGEGDPPDAARRFARLLGAASGSALPHLQYGLLALGDRQYAAFCGFGHALDHQLRRLGAQPVFPLIEMDGEQPQAWNAWQQALAGHFGALPPASDALPASAAGPLADATAFAAWPLQARSLCNAGSQGAGLYVLELSPPEGVAPLWRAGALAEVLPRHGAATVQAWLAAQECDGSAPVQWRQQTCTLGEALAASVLPAPGDIAPGTAPQAVADALRPLLPRSYSVASLPQDGHVRLLVRQARHDGGLGVASGWLTAHAAQGISVAMRLVENRAFEPRDEADAEPDAPAIFIGNGSGYAGLRGHLLARMHAGRHRNWLLFGERQRAHDGYCEAEVSGWLAAGKLQRADFIYSRDQARRRYVQDALREAAEPLRDWIADGAVLYVCGSADGMAAGVDAALADILGATAVEDLIVEGRYRRDVY</sequence>
<feature type="transmembrane region" description="Helical" evidence="5">
    <location>
        <begin position="21"/>
        <end position="47"/>
    </location>
</feature>
<feature type="transmembrane region" description="Helical" evidence="5">
    <location>
        <begin position="197"/>
        <end position="226"/>
    </location>
</feature>
<dbReference type="PROSITE" id="PS50902">
    <property type="entry name" value="FLAVODOXIN_LIKE"/>
    <property type="match status" value="1"/>
</dbReference>
<feature type="transmembrane region" description="Helical" evidence="5">
    <location>
        <begin position="156"/>
        <end position="176"/>
    </location>
</feature>
<dbReference type="AlphaFoldDB" id="A9BRB8"/>
<dbReference type="InterPro" id="IPR017927">
    <property type="entry name" value="FAD-bd_FR_type"/>
</dbReference>
<evidence type="ECO:0000256" key="5">
    <source>
        <dbReference type="SAM" id="Phobius"/>
    </source>
</evidence>
<accession>A9BRB8</accession>
<evidence type="ECO:0000259" key="6">
    <source>
        <dbReference type="PROSITE" id="PS50902"/>
    </source>
</evidence>
<name>A9BRB8_DELAS</name>
<organism evidence="8 9">
    <name type="scientific">Delftia acidovorans (strain DSM 14801 / SPH-1)</name>
    <dbReference type="NCBI Taxonomy" id="398578"/>
    <lineage>
        <taxon>Bacteria</taxon>
        <taxon>Pseudomonadati</taxon>
        <taxon>Pseudomonadota</taxon>
        <taxon>Betaproteobacteria</taxon>
        <taxon>Burkholderiales</taxon>
        <taxon>Comamonadaceae</taxon>
        <taxon>Delftia</taxon>
    </lineage>
</organism>
<keyword evidence="2" id="KW-0288">FMN</keyword>
<feature type="transmembrane region" description="Helical" evidence="5">
    <location>
        <begin position="358"/>
        <end position="378"/>
    </location>
</feature>
<dbReference type="PROSITE" id="PS51384">
    <property type="entry name" value="FAD_FR"/>
    <property type="match status" value="1"/>
</dbReference>
<dbReference type="SUPFAM" id="SSF63380">
    <property type="entry name" value="Riboflavin synthase domain-like"/>
    <property type="match status" value="1"/>
</dbReference>
<dbReference type="InterPro" id="IPR008254">
    <property type="entry name" value="Flavodoxin/NO_synth"/>
</dbReference>
<dbReference type="EMBL" id="CP000884">
    <property type="protein sequence ID" value="ABX33176.1"/>
    <property type="molecule type" value="Genomic_DNA"/>
</dbReference>
<dbReference type="SUPFAM" id="SSF52218">
    <property type="entry name" value="Flavoproteins"/>
    <property type="match status" value="1"/>
</dbReference>
<dbReference type="Pfam" id="PF00258">
    <property type="entry name" value="Flavodoxin_1"/>
    <property type="match status" value="1"/>
</dbReference>
<dbReference type="SUPFAM" id="SSF52343">
    <property type="entry name" value="Ferredoxin reductase-like, C-terminal NADP-linked domain"/>
    <property type="match status" value="1"/>
</dbReference>
<dbReference type="PANTHER" id="PTHR34219">
    <property type="entry name" value="IRON-REGULATED INNER MEMBRANE PROTEIN-RELATED"/>
    <property type="match status" value="1"/>
</dbReference>
<feature type="region of interest" description="Disordered" evidence="4">
    <location>
        <begin position="244"/>
        <end position="264"/>
    </location>
</feature>
<dbReference type="InterPro" id="IPR039261">
    <property type="entry name" value="FNR_nucleotide-bd"/>
</dbReference>
<keyword evidence="3" id="KW-0813">Transport</keyword>
<dbReference type="HOGENOM" id="CLU_001570_17_4_4"/>
<dbReference type="eggNOG" id="COG0369">
    <property type="taxonomic scope" value="Bacteria"/>
</dbReference>
<evidence type="ECO:0000313" key="8">
    <source>
        <dbReference type="EMBL" id="ABX33176.1"/>
    </source>
</evidence>
<evidence type="ECO:0000256" key="3">
    <source>
        <dbReference type="ARBA" id="ARBA00022982"/>
    </source>
</evidence>
<dbReference type="PANTHER" id="PTHR34219:SF3">
    <property type="entry name" value="BLL7967 PROTEIN"/>
    <property type="match status" value="1"/>
</dbReference>
<evidence type="ECO:0000259" key="7">
    <source>
        <dbReference type="PROSITE" id="PS51384"/>
    </source>
</evidence>
<dbReference type="eggNOG" id="COG3182">
    <property type="taxonomic scope" value="Bacteria"/>
</dbReference>
<dbReference type="Gene3D" id="3.40.50.80">
    <property type="entry name" value="Nucleotide-binding domain of ferredoxin-NADP reductase (FNR) module"/>
    <property type="match status" value="1"/>
</dbReference>
<dbReference type="GO" id="GO:0016491">
    <property type="term" value="F:oxidoreductase activity"/>
    <property type="evidence" value="ECO:0007669"/>
    <property type="project" value="InterPro"/>
</dbReference>
<keyword evidence="3" id="KW-0249">Electron transport</keyword>
<dbReference type="GO" id="GO:0010181">
    <property type="term" value="F:FMN binding"/>
    <property type="evidence" value="ECO:0007669"/>
    <property type="project" value="InterPro"/>
</dbReference>
<keyword evidence="5" id="KW-0812">Transmembrane</keyword>
<dbReference type="InterPro" id="IPR001709">
    <property type="entry name" value="Flavoprot_Pyr_Nucl_cyt_Rdtase"/>
</dbReference>
<dbReference type="Gene3D" id="3.40.50.360">
    <property type="match status" value="1"/>
</dbReference>
<evidence type="ECO:0000256" key="1">
    <source>
        <dbReference type="ARBA" id="ARBA00022630"/>
    </source>
</evidence>
<keyword evidence="9" id="KW-1185">Reference proteome</keyword>
<feature type="domain" description="FAD-binding FR-type" evidence="7">
    <location>
        <begin position="572"/>
        <end position="741"/>
    </location>
</feature>
<dbReference type="InterPro" id="IPR001094">
    <property type="entry name" value="Flavdoxin-like"/>
</dbReference>
<keyword evidence="1" id="KW-0285">Flavoprotein</keyword>
<dbReference type="InterPro" id="IPR005625">
    <property type="entry name" value="PepSY-ass_TM"/>
</dbReference>
<evidence type="ECO:0000256" key="2">
    <source>
        <dbReference type="ARBA" id="ARBA00022643"/>
    </source>
</evidence>
<dbReference type="Proteomes" id="UP000000784">
    <property type="component" value="Chromosome"/>
</dbReference>
<keyword evidence="5" id="KW-1133">Transmembrane helix</keyword>
<reference evidence="9" key="2">
    <citation type="submission" date="2007-11" db="EMBL/GenBank/DDBJ databases">
        <title>Complete sequence of Delftia acidovorans DSM 14801 / SPH-1.</title>
        <authorList>
            <person name="Copeland A."/>
            <person name="Lucas S."/>
            <person name="Lapidus A."/>
            <person name="Barry K."/>
            <person name="Glavina del Rio T."/>
            <person name="Dalin E."/>
            <person name="Tice H."/>
            <person name="Pitluck S."/>
            <person name="Lowry S."/>
            <person name="Clum A."/>
            <person name="Schmutz J."/>
            <person name="Larimer F."/>
            <person name="Land M."/>
            <person name="Hauser L."/>
            <person name="Kyrpides N."/>
            <person name="Kim E."/>
            <person name="Schleheck D."/>
            <person name="Richardson P."/>
        </authorList>
    </citation>
    <scope>NUCLEOTIDE SEQUENCE [LARGE SCALE GENOMIC DNA]</scope>
    <source>
        <strain evidence="9">DSM 14801 / SPH-1</strain>
    </source>
</reference>
<proteinExistence type="predicted"/>
<feature type="domain" description="Flavodoxin-like" evidence="6">
    <location>
        <begin position="410"/>
        <end position="548"/>
    </location>
</feature>
<dbReference type="KEGG" id="dac:Daci_0530"/>
<evidence type="ECO:0000256" key="4">
    <source>
        <dbReference type="SAM" id="MobiDB-lite"/>
    </source>
</evidence>
<dbReference type="Pfam" id="PF03929">
    <property type="entry name" value="PepSY_TM"/>
    <property type="match status" value="1"/>
</dbReference>
<evidence type="ECO:0000313" key="9">
    <source>
        <dbReference type="Proteomes" id="UP000000784"/>
    </source>
</evidence>
<protein>
    <submittedName>
        <fullName evidence="8">Flavodoxin/nitric oxide synthase</fullName>
    </submittedName>
</protein>
<dbReference type="STRING" id="398578.Daci_0530"/>
<dbReference type="PRINTS" id="PR00371">
    <property type="entry name" value="FPNCR"/>
</dbReference>
<dbReference type="InterPro" id="IPR029039">
    <property type="entry name" value="Flavoprotein-like_sf"/>
</dbReference>
<dbReference type="CDD" id="cd06200">
    <property type="entry name" value="SiR_like1"/>
    <property type="match status" value="1"/>
</dbReference>
<keyword evidence="5" id="KW-0472">Membrane</keyword>
<gene>
    <name evidence="8" type="ordered locus">Daci_0530</name>
</gene>
<reference evidence="8 9" key="1">
    <citation type="journal article" date="2004" name="Appl. Environ. Microbiol.">
        <title>Mineralization of individual congeners of linear alkylbenzenesulfonate by defined pairs of heterotrophic bacteria.</title>
        <authorList>
            <person name="Schleheck D."/>
            <person name="Knepper T.P."/>
            <person name="Fischer K."/>
            <person name="Cook A.M."/>
        </authorList>
    </citation>
    <scope>NUCLEOTIDE SEQUENCE [LARGE SCALE GENOMIC DNA]</scope>
    <source>
        <strain evidence="9">DSM 14801 / SPH-1</strain>
    </source>
</reference>